<protein>
    <recommendedName>
        <fullName evidence="3">RAMA domain-containing protein</fullName>
    </recommendedName>
</protein>
<gene>
    <name evidence="1" type="ORF">Psuf_042780</name>
</gene>
<evidence type="ECO:0000313" key="2">
    <source>
        <dbReference type="Proteomes" id="UP000503011"/>
    </source>
</evidence>
<evidence type="ECO:0000313" key="1">
    <source>
        <dbReference type="EMBL" id="BCB86965.1"/>
    </source>
</evidence>
<dbReference type="KEGG" id="psuu:Psuf_042780"/>
<keyword evidence="2" id="KW-1185">Reference proteome</keyword>
<organism evidence="1 2">
    <name type="scientific">Phytohabitans suffuscus</name>
    <dbReference type="NCBI Taxonomy" id="624315"/>
    <lineage>
        <taxon>Bacteria</taxon>
        <taxon>Bacillati</taxon>
        <taxon>Actinomycetota</taxon>
        <taxon>Actinomycetes</taxon>
        <taxon>Micromonosporales</taxon>
        <taxon>Micromonosporaceae</taxon>
    </lineage>
</organism>
<dbReference type="AlphaFoldDB" id="A0A6F8YLE8"/>
<reference evidence="1 2" key="1">
    <citation type="submission" date="2020-03" db="EMBL/GenBank/DDBJ databases">
        <title>Whole genome shotgun sequence of Phytohabitans suffuscus NBRC 105367.</title>
        <authorList>
            <person name="Komaki H."/>
            <person name="Tamura T."/>
        </authorList>
    </citation>
    <scope>NUCLEOTIDE SEQUENCE [LARGE SCALE GENOMIC DNA]</scope>
    <source>
        <strain evidence="1 2">NBRC 105367</strain>
    </source>
</reference>
<sequence length="130" mass="13918">MSAVDPAMPTYQRFLLAAELLGISPDDLARRLENPMAVASADSASPDSELVEVRAKYMGRTVEAVFDRSTNTVTIKSGELAGTTYTSASSAAIAVVETINPGRESANTNGRLFWIVTKTGQPLRSLLGRR</sequence>
<dbReference type="EMBL" id="AP022871">
    <property type="protein sequence ID" value="BCB86965.1"/>
    <property type="molecule type" value="Genomic_DNA"/>
</dbReference>
<name>A0A6F8YLE8_9ACTN</name>
<proteinExistence type="predicted"/>
<accession>A0A6F8YLE8</accession>
<dbReference type="Proteomes" id="UP000503011">
    <property type="component" value="Chromosome"/>
</dbReference>
<reference evidence="1 2" key="2">
    <citation type="submission" date="2020-03" db="EMBL/GenBank/DDBJ databases">
        <authorList>
            <person name="Ichikawa N."/>
            <person name="Kimura A."/>
            <person name="Kitahashi Y."/>
            <person name="Uohara A."/>
        </authorList>
    </citation>
    <scope>NUCLEOTIDE SEQUENCE [LARGE SCALE GENOMIC DNA]</scope>
    <source>
        <strain evidence="1 2">NBRC 105367</strain>
    </source>
</reference>
<evidence type="ECO:0008006" key="3">
    <source>
        <dbReference type="Google" id="ProtNLM"/>
    </source>
</evidence>